<evidence type="ECO:0000313" key="8">
    <source>
        <dbReference type="Proteomes" id="UP000268350"/>
    </source>
</evidence>
<protein>
    <submittedName>
        <fullName evidence="7">Blast:DnaJ homolog subfamily B member 14</fullName>
    </submittedName>
</protein>
<comment type="subcellular location">
    <subcellularLocation>
        <location evidence="1">Membrane</location>
        <topology evidence="1">Single-pass membrane protein</topology>
    </subcellularLocation>
</comment>
<dbReference type="EMBL" id="OUUW01000003">
    <property type="protein sequence ID" value="SPP78244.1"/>
    <property type="molecule type" value="Genomic_DNA"/>
</dbReference>
<feature type="domain" description="J" evidence="6">
    <location>
        <begin position="17"/>
        <end position="81"/>
    </location>
</feature>
<dbReference type="OrthoDB" id="10250354at2759"/>
<keyword evidence="3 5" id="KW-1133">Transmembrane helix</keyword>
<dbReference type="InterPro" id="IPR001623">
    <property type="entry name" value="DnaJ_domain"/>
</dbReference>
<dbReference type="PANTHER" id="PTHR43908">
    <property type="entry name" value="AT29763P-RELATED"/>
    <property type="match status" value="1"/>
</dbReference>
<keyword evidence="2 5" id="KW-0812">Transmembrane</keyword>
<dbReference type="InterPro" id="IPR051100">
    <property type="entry name" value="DnaJ_subfamily_B/C"/>
</dbReference>
<dbReference type="Gene3D" id="1.10.287.110">
    <property type="entry name" value="DnaJ domain"/>
    <property type="match status" value="1"/>
</dbReference>
<dbReference type="InterPro" id="IPR036869">
    <property type="entry name" value="J_dom_sf"/>
</dbReference>
<evidence type="ECO:0000259" key="6">
    <source>
        <dbReference type="PROSITE" id="PS50076"/>
    </source>
</evidence>
<evidence type="ECO:0000256" key="5">
    <source>
        <dbReference type="SAM" id="Phobius"/>
    </source>
</evidence>
<organism evidence="7 8">
    <name type="scientific">Drosophila guanche</name>
    <name type="common">Fruit fly</name>
    <dbReference type="NCBI Taxonomy" id="7266"/>
    <lineage>
        <taxon>Eukaryota</taxon>
        <taxon>Metazoa</taxon>
        <taxon>Ecdysozoa</taxon>
        <taxon>Arthropoda</taxon>
        <taxon>Hexapoda</taxon>
        <taxon>Insecta</taxon>
        <taxon>Pterygota</taxon>
        <taxon>Neoptera</taxon>
        <taxon>Endopterygota</taxon>
        <taxon>Diptera</taxon>
        <taxon>Brachycera</taxon>
        <taxon>Muscomorpha</taxon>
        <taxon>Ephydroidea</taxon>
        <taxon>Drosophilidae</taxon>
        <taxon>Drosophila</taxon>
        <taxon>Sophophora</taxon>
    </lineage>
</organism>
<evidence type="ECO:0000256" key="4">
    <source>
        <dbReference type="ARBA" id="ARBA00023136"/>
    </source>
</evidence>
<evidence type="ECO:0000313" key="7">
    <source>
        <dbReference type="EMBL" id="SPP78244.1"/>
    </source>
</evidence>
<evidence type="ECO:0000256" key="2">
    <source>
        <dbReference type="ARBA" id="ARBA00022692"/>
    </source>
</evidence>
<name>A0A3B0J7K6_DROGU</name>
<evidence type="ECO:0000256" key="1">
    <source>
        <dbReference type="ARBA" id="ARBA00004167"/>
    </source>
</evidence>
<dbReference type="Proteomes" id="UP000268350">
    <property type="component" value="Unassembled WGS sequence"/>
</dbReference>
<dbReference type="STRING" id="7266.A0A3B0J7K6"/>
<keyword evidence="4 5" id="KW-0472">Membrane</keyword>
<dbReference type="PANTHER" id="PTHR43908:SF3">
    <property type="entry name" value="AT29763P-RELATED"/>
    <property type="match status" value="1"/>
</dbReference>
<proteinExistence type="predicted"/>
<dbReference type="OMA" id="NTMRHAC"/>
<evidence type="ECO:0000256" key="3">
    <source>
        <dbReference type="ARBA" id="ARBA00022989"/>
    </source>
</evidence>
<feature type="transmembrane region" description="Helical" evidence="5">
    <location>
        <begin position="120"/>
        <end position="142"/>
    </location>
</feature>
<dbReference type="PRINTS" id="PR00625">
    <property type="entry name" value="JDOMAIN"/>
</dbReference>
<gene>
    <name evidence="7" type="ORF">DGUA_6G010861</name>
</gene>
<sequence>MDEQVEGVRRINACRNNYYAVLNVPQAATDGQINRAFRQLSRVVHPDKNKRPGATDAFQAIARAKCVLLDPTKRHHFDQQLRQAIAANIRGQGRANAQRSSIKINIKINQRSKFAVGYQFCYENAVAIIVLIIVLIVSIFIFKMPTYSLESTSKFSVKCLTTNKKTPYFVGRHLPCFSRYSAIGKKWEHDIEKKFLSLPTDKCNLEAKLIRKQFGVSFLNSPSKCEVLKHYENTNVCLLFILFFDLPLFLFTICMCKQ</sequence>
<keyword evidence="8" id="KW-1185">Reference proteome</keyword>
<accession>A0A3B0J7K6</accession>
<dbReference type="CDD" id="cd06257">
    <property type="entry name" value="DnaJ"/>
    <property type="match status" value="1"/>
</dbReference>
<dbReference type="GO" id="GO:0005789">
    <property type="term" value="C:endoplasmic reticulum membrane"/>
    <property type="evidence" value="ECO:0007669"/>
    <property type="project" value="TreeGrafter"/>
</dbReference>
<dbReference type="InterPro" id="IPR015399">
    <property type="entry name" value="DUF1977_DnaJ-like"/>
</dbReference>
<reference evidence="8" key="1">
    <citation type="submission" date="2018-01" db="EMBL/GenBank/DDBJ databases">
        <authorList>
            <person name="Alioto T."/>
            <person name="Alioto T."/>
        </authorList>
    </citation>
    <scope>NUCLEOTIDE SEQUENCE [LARGE SCALE GENOMIC DNA]</scope>
</reference>
<feature type="transmembrane region" description="Helical" evidence="5">
    <location>
        <begin position="238"/>
        <end position="256"/>
    </location>
</feature>
<dbReference type="SMART" id="SM00271">
    <property type="entry name" value="DnaJ"/>
    <property type="match status" value="1"/>
</dbReference>
<dbReference type="Pfam" id="PF00226">
    <property type="entry name" value="DnaJ"/>
    <property type="match status" value="1"/>
</dbReference>
<dbReference type="GO" id="GO:0071218">
    <property type="term" value="P:cellular response to misfolded protein"/>
    <property type="evidence" value="ECO:0007669"/>
    <property type="project" value="TreeGrafter"/>
</dbReference>
<dbReference type="Pfam" id="PF09320">
    <property type="entry name" value="DUF1977"/>
    <property type="match status" value="1"/>
</dbReference>
<dbReference type="PROSITE" id="PS50076">
    <property type="entry name" value="DNAJ_2"/>
    <property type="match status" value="1"/>
</dbReference>
<dbReference type="AlphaFoldDB" id="A0A3B0J7K6"/>
<dbReference type="SUPFAM" id="SSF46565">
    <property type="entry name" value="Chaperone J-domain"/>
    <property type="match status" value="1"/>
</dbReference>
<dbReference type="GO" id="GO:0030544">
    <property type="term" value="F:Hsp70 protein binding"/>
    <property type="evidence" value="ECO:0007669"/>
    <property type="project" value="TreeGrafter"/>
</dbReference>